<organism evidence="1 2">
    <name type="scientific">Streptosporangium sandarakinum</name>
    <dbReference type="NCBI Taxonomy" id="1260955"/>
    <lineage>
        <taxon>Bacteria</taxon>
        <taxon>Bacillati</taxon>
        <taxon>Actinomycetota</taxon>
        <taxon>Actinomycetes</taxon>
        <taxon>Streptosporangiales</taxon>
        <taxon>Streptosporangiaceae</taxon>
        <taxon>Streptosporangium</taxon>
    </lineage>
</organism>
<name>A0A852UXW9_9ACTN</name>
<gene>
    <name evidence="1" type="ORF">HDA43_004708</name>
</gene>
<protein>
    <submittedName>
        <fullName evidence="1">Uncharacterized protein</fullName>
    </submittedName>
</protein>
<evidence type="ECO:0000313" key="1">
    <source>
        <dbReference type="EMBL" id="NYF42507.1"/>
    </source>
</evidence>
<dbReference type="RefSeq" id="WP_179825148.1">
    <property type="nucleotide sequence ID" value="NZ_JACCCO010000002.1"/>
</dbReference>
<dbReference type="Proteomes" id="UP000576393">
    <property type="component" value="Unassembled WGS sequence"/>
</dbReference>
<keyword evidence="2" id="KW-1185">Reference proteome</keyword>
<accession>A0A852UXW9</accession>
<reference evidence="1 2" key="1">
    <citation type="submission" date="2020-07" db="EMBL/GenBank/DDBJ databases">
        <title>Sequencing the genomes of 1000 actinobacteria strains.</title>
        <authorList>
            <person name="Klenk H.-P."/>
        </authorList>
    </citation>
    <scope>NUCLEOTIDE SEQUENCE [LARGE SCALE GENOMIC DNA]</scope>
    <source>
        <strain evidence="1 2">DSM 45763</strain>
    </source>
</reference>
<sequence>MREPGFEVAWSSLDLRARAVAERHRAVSRVRDTLWEAFERDRRTLGADQYGAEMEREMPRIEAAIFGSLQSHLDELDRIVTGLHLNARGYGQAEQASAVGG</sequence>
<dbReference type="EMBL" id="JACCCO010000002">
    <property type="protein sequence ID" value="NYF42507.1"/>
    <property type="molecule type" value="Genomic_DNA"/>
</dbReference>
<comment type="caution">
    <text evidence="1">The sequence shown here is derived from an EMBL/GenBank/DDBJ whole genome shotgun (WGS) entry which is preliminary data.</text>
</comment>
<dbReference type="AlphaFoldDB" id="A0A852UXW9"/>
<evidence type="ECO:0000313" key="2">
    <source>
        <dbReference type="Proteomes" id="UP000576393"/>
    </source>
</evidence>
<proteinExistence type="predicted"/>